<keyword evidence="2" id="KW-1185">Reference proteome</keyword>
<dbReference type="SUPFAM" id="SSF53098">
    <property type="entry name" value="Ribonuclease H-like"/>
    <property type="match status" value="1"/>
</dbReference>
<dbReference type="EMBL" id="AFYH01146290">
    <property type="status" value="NOT_ANNOTATED_CDS"/>
    <property type="molecule type" value="Genomic_DNA"/>
</dbReference>
<dbReference type="STRING" id="7897.ENSLACP00000010743"/>
<reference evidence="2" key="1">
    <citation type="submission" date="2011-08" db="EMBL/GenBank/DDBJ databases">
        <title>The draft genome of Latimeria chalumnae.</title>
        <authorList>
            <person name="Di Palma F."/>
            <person name="Alfoldi J."/>
            <person name="Johnson J."/>
            <person name="Berlin A."/>
            <person name="Gnerre S."/>
            <person name="Jaffe D."/>
            <person name="MacCallum I."/>
            <person name="Young S."/>
            <person name="Walker B.J."/>
            <person name="Lander E."/>
            <person name="Lindblad-Toh K."/>
        </authorList>
    </citation>
    <scope>NUCLEOTIDE SEQUENCE [LARGE SCALE GENOMIC DNA]</scope>
    <source>
        <strain evidence="2">Wild caught</strain>
    </source>
</reference>
<evidence type="ECO:0000313" key="2">
    <source>
        <dbReference type="Proteomes" id="UP000008672"/>
    </source>
</evidence>
<sequence>FCSWNKALERFASHEKSSLHRAAAQSISAALRGENVCSLLSASKVHKMQQARVSLCKIISSLQYLAAQRMPFHGHTDENSNFVQLLRVCAEDVPELKDWLRRTKYKWISHEIINEILTLMSHEVLNKLCSSVRDAIYYALIMDETTDVTLAFGGGGYETPLTNAQTLFIVLKGVLLQFNFDIRNCHGQCYDGASNVSGVLSGLRRVKAEEPRAVYVHCTAHSLNLVVQDVINFLTMISELIICIRNSPKKTCMLLCPFCPTRWCLCVTSLRSVDSNYATLLKFLDEIGNSDITNTGAKAHRFLTQLQKFNTFFTLQLLVSI</sequence>
<reference evidence="1" key="2">
    <citation type="submission" date="2025-08" db="UniProtKB">
        <authorList>
            <consortium name="Ensembl"/>
        </authorList>
    </citation>
    <scope>IDENTIFICATION</scope>
</reference>
<evidence type="ECO:0000313" key="1">
    <source>
        <dbReference type="Ensembl" id="ENSLACP00000010743.1"/>
    </source>
</evidence>
<dbReference type="Ensembl" id="ENSLACT00000010823.1">
    <property type="protein sequence ID" value="ENSLACP00000010743.1"/>
    <property type="gene ID" value="ENSLACG00000009459.1"/>
</dbReference>
<dbReference type="AlphaFoldDB" id="H3AM72"/>
<dbReference type="PANTHER" id="PTHR45749:SF21">
    <property type="entry name" value="DUF4371 DOMAIN-CONTAINING PROTEIN"/>
    <property type="match status" value="1"/>
</dbReference>
<dbReference type="GeneTree" id="ENSGT00940000162068"/>
<proteinExistence type="predicted"/>
<dbReference type="InterPro" id="IPR012337">
    <property type="entry name" value="RNaseH-like_sf"/>
</dbReference>
<dbReference type="PANTHER" id="PTHR45749">
    <property type="match status" value="1"/>
</dbReference>
<dbReference type="HOGENOM" id="CLU_006175_2_1_1"/>
<protein>
    <submittedName>
        <fullName evidence="1">Uncharacterized protein</fullName>
    </submittedName>
</protein>
<organism evidence="1 2">
    <name type="scientific">Latimeria chalumnae</name>
    <name type="common">Coelacanth</name>
    <dbReference type="NCBI Taxonomy" id="7897"/>
    <lineage>
        <taxon>Eukaryota</taxon>
        <taxon>Metazoa</taxon>
        <taxon>Chordata</taxon>
        <taxon>Craniata</taxon>
        <taxon>Vertebrata</taxon>
        <taxon>Euteleostomi</taxon>
        <taxon>Coelacanthiformes</taxon>
        <taxon>Coelacanthidae</taxon>
        <taxon>Latimeria</taxon>
    </lineage>
</organism>
<dbReference type="InParanoid" id="H3AM72"/>
<dbReference type="Proteomes" id="UP000008672">
    <property type="component" value="Unassembled WGS sequence"/>
</dbReference>
<name>H3AM72_LATCH</name>
<dbReference type="eggNOG" id="ENOG502QSU3">
    <property type="taxonomic scope" value="Eukaryota"/>
</dbReference>
<reference evidence="1" key="3">
    <citation type="submission" date="2025-09" db="UniProtKB">
        <authorList>
            <consortium name="Ensembl"/>
        </authorList>
    </citation>
    <scope>IDENTIFICATION</scope>
</reference>
<accession>H3AM72</accession>